<dbReference type="Proteomes" id="UP000540519">
    <property type="component" value="Unassembled WGS sequence"/>
</dbReference>
<name>A0A7X2ZSP3_9FLAO</name>
<keyword evidence="1" id="KW-0597">Phosphoprotein</keyword>
<dbReference type="EMBL" id="RCNR01000010">
    <property type="protein sequence ID" value="MUH35697.1"/>
    <property type="molecule type" value="Genomic_DNA"/>
</dbReference>
<dbReference type="AlphaFoldDB" id="A0A7X2ZSP3"/>
<dbReference type="RefSeq" id="WP_038238262.1">
    <property type="nucleotide sequence ID" value="NZ_RCNR01000010.1"/>
</dbReference>
<dbReference type="Gene3D" id="3.40.50.2300">
    <property type="match status" value="1"/>
</dbReference>
<sequence>MEPIKCIVVDDEELARGLLKAYIERLDFLTLVAEVANPLEALNIMKSERVDLLFLDIQMPEIKGTDLAKLVPEHTQVIFTTAYSEYALEGFELSALDYLLKPISFERFLSAVNKAKPNKEVNEKEKDSADSITVKSGYDLHKLKYDDILYIESDSEYVNFHLGDKKLMSLQSLKKLLELLPADQFMRVHRSYIVNRQKVTALKGRDIYIGDKEIPVSAQYFDTVKEELF</sequence>
<keyword evidence="5" id="KW-1185">Reference proteome</keyword>
<dbReference type="InterPro" id="IPR046947">
    <property type="entry name" value="LytR-like"/>
</dbReference>
<dbReference type="SUPFAM" id="SSF52172">
    <property type="entry name" value="CheY-like"/>
    <property type="match status" value="1"/>
</dbReference>
<protein>
    <submittedName>
        <fullName evidence="4">DNA-binding response regulator</fullName>
    </submittedName>
</protein>
<feature type="modified residue" description="4-aspartylphosphate" evidence="1">
    <location>
        <position position="56"/>
    </location>
</feature>
<organism evidence="4 5">
    <name type="scientific">Zobellia amurskyensis</name>
    <dbReference type="NCBI Taxonomy" id="248905"/>
    <lineage>
        <taxon>Bacteria</taxon>
        <taxon>Pseudomonadati</taxon>
        <taxon>Bacteroidota</taxon>
        <taxon>Flavobacteriia</taxon>
        <taxon>Flavobacteriales</taxon>
        <taxon>Flavobacteriaceae</taxon>
        <taxon>Zobellia</taxon>
    </lineage>
</organism>
<dbReference type="InterPro" id="IPR011006">
    <property type="entry name" value="CheY-like_superfamily"/>
</dbReference>
<dbReference type="GO" id="GO:0000156">
    <property type="term" value="F:phosphorelay response regulator activity"/>
    <property type="evidence" value="ECO:0007669"/>
    <property type="project" value="InterPro"/>
</dbReference>
<dbReference type="Pfam" id="PF04397">
    <property type="entry name" value="LytTR"/>
    <property type="match status" value="1"/>
</dbReference>
<feature type="domain" description="Response regulatory" evidence="2">
    <location>
        <begin position="5"/>
        <end position="116"/>
    </location>
</feature>
<dbReference type="Gene3D" id="2.40.50.1020">
    <property type="entry name" value="LytTr DNA-binding domain"/>
    <property type="match status" value="1"/>
</dbReference>
<evidence type="ECO:0000313" key="5">
    <source>
        <dbReference type="Proteomes" id="UP000540519"/>
    </source>
</evidence>
<dbReference type="GO" id="GO:0003677">
    <property type="term" value="F:DNA binding"/>
    <property type="evidence" value="ECO:0007669"/>
    <property type="project" value="UniProtKB-KW"/>
</dbReference>
<dbReference type="SMART" id="SM00448">
    <property type="entry name" value="REC"/>
    <property type="match status" value="1"/>
</dbReference>
<reference evidence="4 5" key="1">
    <citation type="journal article" date="2019" name="Mar. Drugs">
        <title>Comparative Genomics and CAZyme Genome Repertoires of Marine Zobellia amurskyensis KMM 3526(T) and Zobellia laminariae KMM 3676(T).</title>
        <authorList>
            <person name="Chernysheva N."/>
            <person name="Bystritskaya E."/>
            <person name="Stenkova A."/>
            <person name="Golovkin I."/>
            <person name="Nedashkovskaya O."/>
            <person name="Isaeva M."/>
        </authorList>
    </citation>
    <scope>NUCLEOTIDE SEQUENCE [LARGE SCALE GENOMIC DNA]</scope>
    <source>
        <strain evidence="4 5">KMM 3526</strain>
    </source>
</reference>
<accession>A0A7X2ZSP3</accession>
<comment type="caution">
    <text evidence="4">The sequence shown here is derived from an EMBL/GenBank/DDBJ whole genome shotgun (WGS) entry which is preliminary data.</text>
</comment>
<evidence type="ECO:0000259" key="2">
    <source>
        <dbReference type="PROSITE" id="PS50110"/>
    </source>
</evidence>
<evidence type="ECO:0000256" key="1">
    <source>
        <dbReference type="PROSITE-ProRule" id="PRU00169"/>
    </source>
</evidence>
<keyword evidence="4" id="KW-0238">DNA-binding</keyword>
<dbReference type="Pfam" id="PF00072">
    <property type="entry name" value="Response_reg"/>
    <property type="match status" value="1"/>
</dbReference>
<dbReference type="OrthoDB" id="2168082at2"/>
<gene>
    <name evidence="4" type="ORF">D9O36_07590</name>
</gene>
<dbReference type="InterPro" id="IPR001789">
    <property type="entry name" value="Sig_transdc_resp-reg_receiver"/>
</dbReference>
<evidence type="ECO:0000259" key="3">
    <source>
        <dbReference type="PROSITE" id="PS50930"/>
    </source>
</evidence>
<feature type="domain" description="HTH LytTR-type" evidence="3">
    <location>
        <begin position="132"/>
        <end position="229"/>
    </location>
</feature>
<evidence type="ECO:0000313" key="4">
    <source>
        <dbReference type="EMBL" id="MUH35697.1"/>
    </source>
</evidence>
<dbReference type="PROSITE" id="PS50110">
    <property type="entry name" value="RESPONSE_REGULATORY"/>
    <property type="match status" value="1"/>
</dbReference>
<dbReference type="InterPro" id="IPR007492">
    <property type="entry name" value="LytTR_DNA-bd_dom"/>
</dbReference>
<dbReference type="PANTHER" id="PTHR37299:SF1">
    <property type="entry name" value="STAGE 0 SPORULATION PROTEIN A HOMOLOG"/>
    <property type="match status" value="1"/>
</dbReference>
<dbReference type="PROSITE" id="PS50930">
    <property type="entry name" value="HTH_LYTTR"/>
    <property type="match status" value="1"/>
</dbReference>
<proteinExistence type="predicted"/>
<dbReference type="PANTHER" id="PTHR37299">
    <property type="entry name" value="TRANSCRIPTIONAL REGULATOR-RELATED"/>
    <property type="match status" value="1"/>
</dbReference>
<dbReference type="SMART" id="SM00850">
    <property type="entry name" value="LytTR"/>
    <property type="match status" value="1"/>
</dbReference>